<name>A0A484MH46_9ASTE</name>
<gene>
    <name evidence="2" type="ORF">CCAM_LOCUS29906</name>
</gene>
<sequence>MPSSLLSIIPSPSHGYASDLFDRYEVQTISRLLDHYIQATNRNSAGETSDDHGRRKNNKKKPPPTPPAAKGFWLRRYAVVCGSGTADVVETAAARIGASSSLRWQPRR</sequence>
<evidence type="ECO:0000256" key="1">
    <source>
        <dbReference type="SAM" id="MobiDB-lite"/>
    </source>
</evidence>
<evidence type="ECO:0000313" key="3">
    <source>
        <dbReference type="Proteomes" id="UP000595140"/>
    </source>
</evidence>
<protein>
    <submittedName>
        <fullName evidence="2">Uncharacterized protein</fullName>
    </submittedName>
</protein>
<keyword evidence="3" id="KW-1185">Reference proteome</keyword>
<dbReference type="EMBL" id="OOIL02003480">
    <property type="protein sequence ID" value="VFQ88130.1"/>
    <property type="molecule type" value="Genomic_DNA"/>
</dbReference>
<dbReference type="AlphaFoldDB" id="A0A484MH46"/>
<evidence type="ECO:0000313" key="2">
    <source>
        <dbReference type="EMBL" id="VFQ88130.1"/>
    </source>
</evidence>
<dbReference type="OrthoDB" id="1880786at2759"/>
<dbReference type="Proteomes" id="UP000595140">
    <property type="component" value="Unassembled WGS sequence"/>
</dbReference>
<feature type="region of interest" description="Disordered" evidence="1">
    <location>
        <begin position="40"/>
        <end position="70"/>
    </location>
</feature>
<reference evidence="2 3" key="1">
    <citation type="submission" date="2018-04" db="EMBL/GenBank/DDBJ databases">
        <authorList>
            <person name="Vogel A."/>
        </authorList>
    </citation>
    <scope>NUCLEOTIDE SEQUENCE [LARGE SCALE GENOMIC DNA]</scope>
</reference>
<organism evidence="2 3">
    <name type="scientific">Cuscuta campestris</name>
    <dbReference type="NCBI Taxonomy" id="132261"/>
    <lineage>
        <taxon>Eukaryota</taxon>
        <taxon>Viridiplantae</taxon>
        <taxon>Streptophyta</taxon>
        <taxon>Embryophyta</taxon>
        <taxon>Tracheophyta</taxon>
        <taxon>Spermatophyta</taxon>
        <taxon>Magnoliopsida</taxon>
        <taxon>eudicotyledons</taxon>
        <taxon>Gunneridae</taxon>
        <taxon>Pentapetalae</taxon>
        <taxon>asterids</taxon>
        <taxon>lamiids</taxon>
        <taxon>Solanales</taxon>
        <taxon>Convolvulaceae</taxon>
        <taxon>Cuscuteae</taxon>
        <taxon>Cuscuta</taxon>
        <taxon>Cuscuta subgen. Grammica</taxon>
        <taxon>Cuscuta sect. Cleistogrammica</taxon>
    </lineage>
</organism>
<accession>A0A484MH46</accession>
<proteinExistence type="predicted"/>